<evidence type="ECO:0000313" key="1">
    <source>
        <dbReference type="EMBL" id="GHB33205.1"/>
    </source>
</evidence>
<protein>
    <submittedName>
        <fullName evidence="1">Uncharacterized protein</fullName>
    </submittedName>
</protein>
<accession>A0ABQ3ECA9</accession>
<dbReference type="EMBL" id="BMXE01000003">
    <property type="protein sequence ID" value="GHB33205.1"/>
    <property type="molecule type" value="Genomic_DNA"/>
</dbReference>
<proteinExistence type="predicted"/>
<keyword evidence="2" id="KW-1185">Reference proteome</keyword>
<gene>
    <name evidence="1" type="ORF">GCM10007094_22780</name>
</gene>
<comment type="caution">
    <text evidence="1">The sequence shown here is derived from an EMBL/GenBank/DDBJ whole genome shotgun (WGS) entry which is preliminary data.</text>
</comment>
<reference evidence="2" key="1">
    <citation type="journal article" date="2019" name="Int. J. Syst. Evol. Microbiol.">
        <title>The Global Catalogue of Microorganisms (GCM) 10K type strain sequencing project: providing services to taxonomists for standard genome sequencing and annotation.</title>
        <authorList>
            <consortium name="The Broad Institute Genomics Platform"/>
            <consortium name="The Broad Institute Genome Sequencing Center for Infectious Disease"/>
            <person name="Wu L."/>
            <person name="Ma J."/>
        </authorList>
    </citation>
    <scope>NUCLEOTIDE SEQUENCE [LARGE SCALE GENOMIC DNA]</scope>
    <source>
        <strain evidence="2">KCTC 12861</strain>
    </source>
</reference>
<dbReference type="RefSeq" id="WP_189436873.1">
    <property type="nucleotide sequence ID" value="NZ_BMXE01000003.1"/>
</dbReference>
<evidence type="ECO:0000313" key="2">
    <source>
        <dbReference type="Proteomes" id="UP000637980"/>
    </source>
</evidence>
<name>A0ABQ3ECA9_9HYPH</name>
<sequence length="81" mass="9264">MISSIDYFKRPAINTTTDISYYQSQEEQEDGHSVELQRDLMLLTIASAPSAFALRQTAFALLTESLPLRTTDNEKLVLLRW</sequence>
<dbReference type="Proteomes" id="UP000637980">
    <property type="component" value="Unassembled WGS sequence"/>
</dbReference>
<organism evidence="1 2">
    <name type="scientific">Pseudovibrio japonicus</name>
    <dbReference type="NCBI Taxonomy" id="366534"/>
    <lineage>
        <taxon>Bacteria</taxon>
        <taxon>Pseudomonadati</taxon>
        <taxon>Pseudomonadota</taxon>
        <taxon>Alphaproteobacteria</taxon>
        <taxon>Hyphomicrobiales</taxon>
        <taxon>Stappiaceae</taxon>
        <taxon>Pseudovibrio</taxon>
    </lineage>
</organism>